<dbReference type="GO" id="GO:0016787">
    <property type="term" value="F:hydrolase activity"/>
    <property type="evidence" value="ECO:0007669"/>
    <property type="project" value="UniProtKB-KW"/>
</dbReference>
<feature type="domain" description="Peptidase S33 tripeptidyl aminopeptidase-like C-terminal" evidence="3">
    <location>
        <begin position="201"/>
        <end position="259"/>
    </location>
</feature>
<dbReference type="AlphaFoldDB" id="A0A419EUS4"/>
<dbReference type="Proteomes" id="UP000285961">
    <property type="component" value="Unassembled WGS sequence"/>
</dbReference>
<dbReference type="PANTHER" id="PTHR43798:SF31">
    <property type="entry name" value="AB HYDROLASE SUPERFAMILY PROTEIN YCLE"/>
    <property type="match status" value="1"/>
</dbReference>
<dbReference type="Gene3D" id="3.40.50.1820">
    <property type="entry name" value="alpha/beta hydrolase"/>
    <property type="match status" value="1"/>
</dbReference>
<dbReference type="SUPFAM" id="SSF53474">
    <property type="entry name" value="alpha/beta-Hydrolases"/>
    <property type="match status" value="1"/>
</dbReference>
<dbReference type="GO" id="GO:0016020">
    <property type="term" value="C:membrane"/>
    <property type="evidence" value="ECO:0007669"/>
    <property type="project" value="TreeGrafter"/>
</dbReference>
<name>A0A419EUS4_9BACT</name>
<keyword evidence="1 4" id="KW-0378">Hydrolase</keyword>
<dbReference type="InterPro" id="IPR013595">
    <property type="entry name" value="Pept_S33_TAP-like_C"/>
</dbReference>
<protein>
    <submittedName>
        <fullName evidence="4">Alpha/beta hydrolase</fullName>
    </submittedName>
</protein>
<evidence type="ECO:0000313" key="4">
    <source>
        <dbReference type="EMBL" id="RJP68043.1"/>
    </source>
</evidence>
<sequence length="268" mass="30301">MLIASVNGIEMCYLLADFTDPWKAEKEYLVLLHGWMGCKESWVRQIHFFSRDFAVLAPDLRGFGHSSKPARGYAMEEYVRDILALFDVVGIRKAHVLGQSFGGIIAQLFAITRPERTQSLILWATRSEPVGKLDIDALAELIKREGMPAFAEMFSGQFADEAEPEITDWNKQLVARGQPHAAIETLREVSRIHITAKLSRIKAPTLILASKDDKVIPFEYAEKMHRRIANSTLYEYHGSHGAYLKSPDECNTAILNFLKAHPVKEEKT</sequence>
<organism evidence="4 5">
    <name type="scientific">Candidatus Abyssobacteria bacterium SURF_17</name>
    <dbReference type="NCBI Taxonomy" id="2093361"/>
    <lineage>
        <taxon>Bacteria</taxon>
        <taxon>Pseudomonadati</taxon>
        <taxon>Candidatus Hydrogenedentota</taxon>
        <taxon>Candidatus Abyssobacteria</taxon>
    </lineage>
</organism>
<reference evidence="4 5" key="1">
    <citation type="journal article" date="2017" name="ISME J.">
        <title>Energy and carbon metabolisms in a deep terrestrial subsurface fluid microbial community.</title>
        <authorList>
            <person name="Momper L."/>
            <person name="Jungbluth S.P."/>
            <person name="Lee M.D."/>
            <person name="Amend J.P."/>
        </authorList>
    </citation>
    <scope>NUCLEOTIDE SEQUENCE [LARGE SCALE GENOMIC DNA]</scope>
    <source>
        <strain evidence="4">SURF_17</strain>
    </source>
</reference>
<gene>
    <name evidence="4" type="ORF">C4532_13480</name>
</gene>
<evidence type="ECO:0000259" key="2">
    <source>
        <dbReference type="Pfam" id="PF00561"/>
    </source>
</evidence>
<accession>A0A419EUS4</accession>
<dbReference type="EMBL" id="QZKI01000095">
    <property type="protein sequence ID" value="RJP68043.1"/>
    <property type="molecule type" value="Genomic_DNA"/>
</dbReference>
<dbReference type="InterPro" id="IPR000073">
    <property type="entry name" value="AB_hydrolase_1"/>
</dbReference>
<dbReference type="PRINTS" id="PR00111">
    <property type="entry name" value="ABHYDROLASE"/>
</dbReference>
<evidence type="ECO:0000313" key="5">
    <source>
        <dbReference type="Proteomes" id="UP000285961"/>
    </source>
</evidence>
<comment type="caution">
    <text evidence="4">The sequence shown here is derived from an EMBL/GenBank/DDBJ whole genome shotgun (WGS) entry which is preliminary data.</text>
</comment>
<feature type="domain" description="AB hydrolase-1" evidence="2">
    <location>
        <begin position="29"/>
        <end position="169"/>
    </location>
</feature>
<evidence type="ECO:0000256" key="1">
    <source>
        <dbReference type="ARBA" id="ARBA00022801"/>
    </source>
</evidence>
<dbReference type="InterPro" id="IPR029058">
    <property type="entry name" value="AB_hydrolase_fold"/>
</dbReference>
<proteinExistence type="predicted"/>
<evidence type="ECO:0000259" key="3">
    <source>
        <dbReference type="Pfam" id="PF08386"/>
    </source>
</evidence>
<dbReference type="InterPro" id="IPR050266">
    <property type="entry name" value="AB_hydrolase_sf"/>
</dbReference>
<dbReference type="Pfam" id="PF08386">
    <property type="entry name" value="Abhydrolase_4"/>
    <property type="match status" value="1"/>
</dbReference>
<dbReference type="Pfam" id="PF00561">
    <property type="entry name" value="Abhydrolase_1"/>
    <property type="match status" value="1"/>
</dbReference>
<dbReference type="PANTHER" id="PTHR43798">
    <property type="entry name" value="MONOACYLGLYCEROL LIPASE"/>
    <property type="match status" value="1"/>
</dbReference>